<evidence type="ECO:0000256" key="2">
    <source>
        <dbReference type="ARBA" id="ARBA00022723"/>
    </source>
</evidence>
<evidence type="ECO:0000256" key="5">
    <source>
        <dbReference type="ARBA" id="ARBA00022801"/>
    </source>
</evidence>
<feature type="region of interest" description="Disordered" evidence="10">
    <location>
        <begin position="1362"/>
        <end position="1386"/>
    </location>
</feature>
<dbReference type="RefSeq" id="XP_005643445.1">
    <property type="nucleotide sequence ID" value="XM_005643388.1"/>
</dbReference>
<dbReference type="GO" id="GO:0016787">
    <property type="term" value="F:hydrolase activity"/>
    <property type="evidence" value="ECO:0007669"/>
    <property type="project" value="UniProtKB-KW"/>
</dbReference>
<feature type="compositionally biased region" description="Basic and acidic residues" evidence="10">
    <location>
        <begin position="1371"/>
        <end position="1380"/>
    </location>
</feature>
<dbReference type="InterPro" id="IPR001841">
    <property type="entry name" value="Znf_RING"/>
</dbReference>
<keyword evidence="3" id="KW-0547">Nucleotide-binding</keyword>
<feature type="domain" description="RING-type" evidence="11">
    <location>
        <begin position="2439"/>
        <end position="2478"/>
    </location>
</feature>
<feature type="compositionally biased region" description="Polar residues" evidence="10">
    <location>
        <begin position="165"/>
        <end position="175"/>
    </location>
</feature>
<dbReference type="eggNOG" id="KOG1001">
    <property type="taxonomic scope" value="Eukaryota"/>
</dbReference>
<evidence type="ECO:0000313" key="15">
    <source>
        <dbReference type="Proteomes" id="UP000007264"/>
    </source>
</evidence>
<keyword evidence="5" id="KW-0378">Hydrolase</keyword>
<dbReference type="KEGG" id="csl:COCSUDRAFT_49100"/>
<evidence type="ECO:0000256" key="10">
    <source>
        <dbReference type="SAM" id="MobiDB-lite"/>
    </source>
</evidence>
<feature type="region of interest" description="Disordered" evidence="10">
    <location>
        <begin position="137"/>
        <end position="187"/>
    </location>
</feature>
<dbReference type="InterPro" id="IPR038718">
    <property type="entry name" value="SNF2-like_sf"/>
</dbReference>
<gene>
    <name evidence="14" type="ORF">COCSUDRAFT_49100</name>
</gene>
<feature type="domain" description="Helicase ATP-binding" evidence="12">
    <location>
        <begin position="761"/>
        <end position="950"/>
    </location>
</feature>
<evidence type="ECO:0000256" key="1">
    <source>
        <dbReference type="ARBA" id="ARBA00008438"/>
    </source>
</evidence>
<dbReference type="SMART" id="SM00184">
    <property type="entry name" value="RING"/>
    <property type="match status" value="2"/>
</dbReference>
<feature type="domain" description="Helicase ATP-binding" evidence="12">
    <location>
        <begin position="2089"/>
        <end position="2277"/>
    </location>
</feature>
<dbReference type="Gene3D" id="3.40.50.10810">
    <property type="entry name" value="Tandem AAA-ATPase domain"/>
    <property type="match status" value="2"/>
</dbReference>
<keyword evidence="6" id="KW-0347">Helicase</keyword>
<evidence type="ECO:0000256" key="9">
    <source>
        <dbReference type="PROSITE-ProRule" id="PRU00175"/>
    </source>
</evidence>
<feature type="region of interest" description="Disordered" evidence="10">
    <location>
        <begin position="1"/>
        <end position="45"/>
    </location>
</feature>
<evidence type="ECO:0008006" key="16">
    <source>
        <dbReference type="Google" id="ProtNLM"/>
    </source>
</evidence>
<dbReference type="InterPro" id="IPR027417">
    <property type="entry name" value="P-loop_NTPase"/>
</dbReference>
<dbReference type="InterPro" id="IPR050628">
    <property type="entry name" value="SNF2_RAD54_helicase_TF"/>
</dbReference>
<feature type="domain" description="Helicase C-terminal" evidence="13">
    <location>
        <begin position="1221"/>
        <end position="1379"/>
    </location>
</feature>
<evidence type="ECO:0000256" key="8">
    <source>
        <dbReference type="ARBA" id="ARBA00022840"/>
    </source>
</evidence>
<feature type="domain" description="Helicase C-terminal" evidence="13">
    <location>
        <begin position="2518"/>
        <end position="2680"/>
    </location>
</feature>
<dbReference type="PROSITE" id="PS00518">
    <property type="entry name" value="ZF_RING_1"/>
    <property type="match status" value="2"/>
</dbReference>
<dbReference type="Gene3D" id="3.40.50.300">
    <property type="entry name" value="P-loop containing nucleotide triphosphate hydrolases"/>
    <property type="match status" value="2"/>
</dbReference>
<dbReference type="Pfam" id="PF13639">
    <property type="entry name" value="zf-RING_2"/>
    <property type="match status" value="1"/>
</dbReference>
<keyword evidence="15" id="KW-1185">Reference proteome</keyword>
<dbReference type="GO" id="GO:0005524">
    <property type="term" value="F:ATP binding"/>
    <property type="evidence" value="ECO:0007669"/>
    <property type="project" value="UniProtKB-KW"/>
</dbReference>
<dbReference type="Pfam" id="PF00271">
    <property type="entry name" value="Helicase_C"/>
    <property type="match status" value="2"/>
</dbReference>
<feature type="domain" description="RING-type" evidence="11">
    <location>
        <begin position="1117"/>
        <end position="1156"/>
    </location>
</feature>
<dbReference type="SMART" id="SM00487">
    <property type="entry name" value="DEXDc"/>
    <property type="match status" value="2"/>
</dbReference>
<keyword evidence="2" id="KW-0479">Metal-binding</keyword>
<evidence type="ECO:0000256" key="3">
    <source>
        <dbReference type="ARBA" id="ARBA00022741"/>
    </source>
</evidence>
<keyword evidence="8" id="KW-0067">ATP-binding</keyword>
<evidence type="ECO:0000259" key="11">
    <source>
        <dbReference type="PROSITE" id="PS50089"/>
    </source>
</evidence>
<reference evidence="14 15" key="1">
    <citation type="journal article" date="2012" name="Genome Biol.">
        <title>The genome of the polar eukaryotic microalga coccomyxa subellipsoidea reveals traits of cold adaptation.</title>
        <authorList>
            <person name="Blanc G."/>
            <person name="Agarkova I."/>
            <person name="Grimwood J."/>
            <person name="Kuo A."/>
            <person name="Brueggeman A."/>
            <person name="Dunigan D."/>
            <person name="Gurnon J."/>
            <person name="Ladunga I."/>
            <person name="Lindquist E."/>
            <person name="Lucas S."/>
            <person name="Pangilinan J."/>
            <person name="Proschold T."/>
            <person name="Salamov A."/>
            <person name="Schmutz J."/>
            <person name="Weeks D."/>
            <person name="Yamada T."/>
            <person name="Claverie J.M."/>
            <person name="Grigoriev I."/>
            <person name="Van Etten J."/>
            <person name="Lomsadze A."/>
            <person name="Borodovsky M."/>
        </authorList>
    </citation>
    <scope>NUCLEOTIDE SEQUENCE [LARGE SCALE GENOMIC DNA]</scope>
    <source>
        <strain evidence="14 15">C-169</strain>
    </source>
</reference>
<dbReference type="PANTHER" id="PTHR45626:SF38">
    <property type="entry name" value="DEAD-BOX PROTEIN"/>
    <property type="match status" value="1"/>
</dbReference>
<evidence type="ECO:0000256" key="7">
    <source>
        <dbReference type="ARBA" id="ARBA00022833"/>
    </source>
</evidence>
<dbReference type="PROSITE" id="PS50089">
    <property type="entry name" value="ZF_RING_2"/>
    <property type="match status" value="2"/>
</dbReference>
<dbReference type="OrthoDB" id="568332at2759"/>
<feature type="compositionally biased region" description="Low complexity" evidence="10">
    <location>
        <begin position="146"/>
        <end position="155"/>
    </location>
</feature>
<dbReference type="CDD" id="cd18793">
    <property type="entry name" value="SF2_C_SNF"/>
    <property type="match status" value="2"/>
</dbReference>
<evidence type="ECO:0000256" key="6">
    <source>
        <dbReference type="ARBA" id="ARBA00022806"/>
    </source>
</evidence>
<sequence length="2730" mass="302787">MDAIDLTKSDSDEDVRLVKRQRTSSPDDEVELIEKPHTPAPAAAGPEVALGDEDLLIIRATGPVWNQDLPHGRTQCGKHPFVSSKSPSNREHCIKCFSYVCDVEADKCQLWGSGAVFNDHCNAHSAMQAYRLLREAQKRKPHSGLAPSQPSAVPVQVPPLPDPMQVNSGSHGHSSAPQSAPPTAAQCAAKKAKEAWKPLDPSNVLPDPSLNKQMVEIGTIHLPIKAVEPYTLADLQERLVPTGIWSRYRENEYYSHRTAIAISTVQYNTALVELLPLPLLQHGCERTPMRVRRVTIVSHDGRAKPLTIGVSVHKEAKMSELLEAVRQHPAAACSPEEELILAYSTRNKNACMKATLVPSMSTKTQEYQAKHGYVVFRVPRVKAVKEEAKRSIHAVVHGKKYNPGSYPDYVDTAHPIMISLTADLWKGGKAAGKQVAAMIAAALAPHRKPDLPNKPPDQGMELIRYSNSGYATPGIRRSFDHAAKSLLELSNCIDEGVMYIGAHWKSPGLELYDTESWSQPEVDASASEEVMADTEFLIKEEEEATKAQEDRAKLPRDLLSELSSACTNYRADQIKLAQSCHKALTPPVAACKLAIFPDREGGAECATLAIQVFVWHRRGTFNRDFFRSPDDWAPAGKEKRRFRYLENSECLEDTMRFLLKDNPLAEAMEEELKACLSKMRSVGSNRGVTMLMKLMEAGERPEEPQPPGLTVQLHPYQRQSLRFMLDNESGEGGHRRHFWVPCKTPSGFTFWWSPIFNRACKQVAPSPWGGFLAEEMGCGKTVEVLALILSNPASPDVVSGTLAPDGVSIQSRATLVVCAVSLVGQWMEEARSKLNGSLRMYQYHGQGRNRDVQSLATDYDLVVTTYQTLGSDWRMYTKKGGNTDGRFQPLGQIHWHRVVLDESHTVKAGGAQQAMACCALKADRRWCCSGTPISTEVSDFMGQFNFLGCHPFSLKNYFLFQASWSTSPEVYLIHMVKPTWLSSYNHKSDGAVCLLYALGRTAIRHTQQQRLGGMTVCELPEKTEETVAVEFSEAEQRLYLRVHKEAKAEFEKYTAQGMNWVVRNLLSIMALLSPLRAICSGGVLRERDVKVPSMEEAQEQEAQAGADRNLVAPSEECSICLNADMERPCRTPCLHWFCRECISAELTVRDKCPLCRQQIQMAQLTEGVSAPRDEDEEMEEAPTDGAAANLVVSESKLRVLLNEVSFYSWHDDRGTSNGAMLVAAGGHACKRSGGKGADIHAINSTLEWLMARLTQEGYGYRTISGSMPLKKRSQAIEAFQRDPPTTVFLLSMRSGAVGINLTAANHVFILEPAMNPALEDQAVGRAFRMGQTRPVIVKKLYIKGSVEERIMELVKDRREGKVTGGVGDAAGHSEEGDYSRHVRKSKMRQQDVAGAISTDRQNLRLAELQLLFKDPFLPITADLQQAAAAYDAAPAAADSMDTIDLTNSDSDEEFRFAKRQRRSAPDDDEVQIVEKPVTPAPAVAGPEPALGDEDLLITRATGPIWNQDLPHSRTQCGKHPFVASKNVSNKEHCSKCFCFVCDVEADKCQHWGTAAQTPAEMRPRKMAIQPLDPGTVLPDPAQNDRMLELGTINLAIKAKAPYNLADLRERLVPTGIASKENESARKDRVTISSLHWSDMLELLPLPLLQYGCERTPMRVRRVTIVHHDGRAKPLTVGVSVHKDARLSELLEAMKQHPAAACSPEEELVVGYCTGEAPNPLHTTTLLDASQETNEKHAKRGYVAYRVPRVNPGQSKRPRRVMVFNKKRDHEEYDNKYASYLDTAHTLLLDLPGDLWKGGHDESKTVARMVAGALAPYRKPGLPKPALNRCFSLHRCDTSHWKPCGLELYDTGSWSQPEVDPSASEQAMAETELLIEEDNKLEAARDERSHLPNLLVIDLADACRTFRADQRKLPQKSGEPIPLAACKLAILPAEGANQEIATLSIQIFIWKSKGPFNRELFESADDWLINDKWFADSLESLTMVMEYLTRDDPLAVAMREEMKECFGKMKASRPYSDTMLMKWLQAGERPDAPQPPGLTVQLHPYQRQSLRFMLDNESGEGGHRRHFWVPYKTPSGFTVWWSPIFKRACRVVAPSPWGGFLAEEMGCGKTVEVLALILANPAPPETVSGTSTSDGYIQSRATLVVCAVSLVGQWMEEAKSKLNGSLHMYQYHGQGRIRDPKRLAVDYDLVVTTYQTLGSDWRMYTKKGGNTDGRFQPLGQIKWHRVILDESHTVKAGGAQQSMACCALKGDRRWCCSGTPISTEISEFMGQFNFLGCPPFSTKNFFQYHVKPTWTTGAYNLTDGAVCLLYALRRTLIRHTQQQRLGGKTVCELPKKTEESIAVNFSEAEQGLYLRVHNEAKAEFHRYVSRGAHYVAKHLLSIMSLLSPLRAICSGGVLRDKARPFAPMADSLDVKVPSLDEEQEVPVGVDPNLVAPSEECSICLNLDMERPCRTPCMHWFCRECITAELTVRDKCPLCRQQISAAELTEGVSVSRGEDDQLDAGVSSSSTTTAVASESKLRMLLDELAKMREGDPSAKALIFTQFNATLEWLMARLTQEGYGYRTISGSMPLKKRSQAIEAFQRDPPTTVFLLSMRSGAVGINLTAANHVFILEPAMNPVLEDQAVGRAFRMGQTRPVIVKKLYIKGSVEERIMELVNDRREGKVTGGVGPQARVRQQDVAGSINTDRQNLRMAELQLLFQDPFKPSTAGLVQAAAAYDAAPAPAACGGSS</sequence>
<dbReference type="GO" id="GO:0006281">
    <property type="term" value="P:DNA repair"/>
    <property type="evidence" value="ECO:0007669"/>
    <property type="project" value="TreeGrafter"/>
</dbReference>
<dbReference type="Proteomes" id="UP000007264">
    <property type="component" value="Unassembled WGS sequence"/>
</dbReference>
<keyword evidence="4 9" id="KW-0863">Zinc-finger</keyword>
<dbReference type="STRING" id="574566.I0YKI2"/>
<keyword evidence="7" id="KW-0862">Zinc</keyword>
<dbReference type="Gene3D" id="3.30.40.10">
    <property type="entry name" value="Zinc/RING finger domain, C3HC4 (zinc finger)"/>
    <property type="match status" value="2"/>
</dbReference>
<accession>I0YKI2</accession>
<dbReference type="InterPro" id="IPR000330">
    <property type="entry name" value="SNF2_N"/>
</dbReference>
<comment type="caution">
    <text evidence="14">The sequence shown here is derived from an EMBL/GenBank/DDBJ whole genome shotgun (WGS) entry which is preliminary data.</text>
</comment>
<dbReference type="CDD" id="cd18008">
    <property type="entry name" value="DEXDc_SHPRH-like"/>
    <property type="match status" value="2"/>
</dbReference>
<dbReference type="SUPFAM" id="SSF52540">
    <property type="entry name" value="P-loop containing nucleoside triphosphate hydrolases"/>
    <property type="match status" value="4"/>
</dbReference>
<dbReference type="GO" id="GO:0008094">
    <property type="term" value="F:ATP-dependent activity, acting on DNA"/>
    <property type="evidence" value="ECO:0007669"/>
    <property type="project" value="TreeGrafter"/>
</dbReference>
<organism evidence="14 15">
    <name type="scientific">Coccomyxa subellipsoidea (strain C-169)</name>
    <name type="common">Green microalga</name>
    <dbReference type="NCBI Taxonomy" id="574566"/>
    <lineage>
        <taxon>Eukaryota</taxon>
        <taxon>Viridiplantae</taxon>
        <taxon>Chlorophyta</taxon>
        <taxon>core chlorophytes</taxon>
        <taxon>Trebouxiophyceae</taxon>
        <taxon>Trebouxiophyceae incertae sedis</taxon>
        <taxon>Coccomyxaceae</taxon>
        <taxon>Coccomyxa</taxon>
        <taxon>Coccomyxa subellipsoidea</taxon>
    </lineage>
</organism>
<dbReference type="PANTHER" id="PTHR45626">
    <property type="entry name" value="TRANSCRIPTION TERMINATION FACTOR 2-RELATED"/>
    <property type="match status" value="1"/>
</dbReference>
<comment type="similarity">
    <text evidence="1">Belongs to the SNF2/RAD54 helicase family. RAD16 subfamily.</text>
</comment>
<feature type="compositionally biased region" description="Basic and acidic residues" evidence="10">
    <location>
        <begin position="1"/>
        <end position="17"/>
    </location>
</feature>
<dbReference type="GeneID" id="17036851"/>
<name>I0YKI2_COCSC</name>
<dbReference type="EMBL" id="AGSI01000021">
    <property type="protein sequence ID" value="EIE18901.1"/>
    <property type="molecule type" value="Genomic_DNA"/>
</dbReference>
<dbReference type="InterPro" id="IPR001650">
    <property type="entry name" value="Helicase_C-like"/>
</dbReference>
<dbReference type="InterPro" id="IPR018957">
    <property type="entry name" value="Znf_C3HC4_RING-type"/>
</dbReference>
<dbReference type="SUPFAM" id="SSF57850">
    <property type="entry name" value="RING/U-box"/>
    <property type="match status" value="2"/>
</dbReference>
<dbReference type="GO" id="GO:0005634">
    <property type="term" value="C:nucleus"/>
    <property type="evidence" value="ECO:0007669"/>
    <property type="project" value="TreeGrafter"/>
</dbReference>
<dbReference type="PROSITE" id="PS51192">
    <property type="entry name" value="HELICASE_ATP_BIND_1"/>
    <property type="match status" value="2"/>
</dbReference>
<protein>
    <recommendedName>
        <fullName evidence="16">RING-type domain-containing protein</fullName>
    </recommendedName>
</protein>
<dbReference type="SMART" id="SM00490">
    <property type="entry name" value="HELICc"/>
    <property type="match status" value="2"/>
</dbReference>
<evidence type="ECO:0000313" key="14">
    <source>
        <dbReference type="EMBL" id="EIE18901.1"/>
    </source>
</evidence>
<proteinExistence type="inferred from homology"/>
<evidence type="ECO:0000259" key="13">
    <source>
        <dbReference type="PROSITE" id="PS51194"/>
    </source>
</evidence>
<evidence type="ECO:0000259" key="12">
    <source>
        <dbReference type="PROSITE" id="PS51192"/>
    </source>
</evidence>
<feature type="compositionally biased region" description="Low complexity" evidence="10">
    <location>
        <begin position="176"/>
        <end position="187"/>
    </location>
</feature>
<evidence type="ECO:0000256" key="4">
    <source>
        <dbReference type="ARBA" id="ARBA00022771"/>
    </source>
</evidence>
<dbReference type="Pfam" id="PF00176">
    <property type="entry name" value="SNF2-rel_dom"/>
    <property type="match status" value="2"/>
</dbReference>
<dbReference type="InterPro" id="IPR049730">
    <property type="entry name" value="SNF2/RAD54-like_C"/>
</dbReference>
<dbReference type="Pfam" id="PF00097">
    <property type="entry name" value="zf-C3HC4"/>
    <property type="match status" value="1"/>
</dbReference>
<dbReference type="PROSITE" id="PS51194">
    <property type="entry name" value="HELICASE_CTER"/>
    <property type="match status" value="2"/>
</dbReference>
<dbReference type="GO" id="GO:0004386">
    <property type="term" value="F:helicase activity"/>
    <property type="evidence" value="ECO:0007669"/>
    <property type="project" value="UniProtKB-KW"/>
</dbReference>
<dbReference type="InterPro" id="IPR017907">
    <property type="entry name" value="Znf_RING_CS"/>
</dbReference>
<dbReference type="GO" id="GO:0008270">
    <property type="term" value="F:zinc ion binding"/>
    <property type="evidence" value="ECO:0007669"/>
    <property type="project" value="UniProtKB-KW"/>
</dbReference>
<dbReference type="InterPro" id="IPR013083">
    <property type="entry name" value="Znf_RING/FYVE/PHD"/>
</dbReference>
<dbReference type="InterPro" id="IPR014001">
    <property type="entry name" value="Helicase_ATP-bd"/>
</dbReference>